<dbReference type="Proteomes" id="UP001060215">
    <property type="component" value="Chromosome 2"/>
</dbReference>
<dbReference type="EMBL" id="CM045759">
    <property type="protein sequence ID" value="KAI8017748.1"/>
    <property type="molecule type" value="Genomic_DNA"/>
</dbReference>
<proteinExistence type="predicted"/>
<protein>
    <submittedName>
        <fullName evidence="1">ABC transporter C family member 8</fullName>
    </submittedName>
</protein>
<comment type="caution">
    <text evidence="1">The sequence shown here is derived from an EMBL/GenBank/DDBJ whole genome shotgun (WGS) entry which is preliminary data.</text>
</comment>
<gene>
    <name evidence="1" type="ORF">LOK49_LG04G02742</name>
</gene>
<accession>A0ACC0HW96</accession>
<sequence>MEHHNEILEYFNKRGVSRYFFQEICYAGCFQVLANSYDKHAKQLNGTHKAHVHSPSLSPLLLGLKASKAFFSDFTNSILNAPMLFFDSTPVGRILTRASSDLCVVDFDIPFSFAFVVAPLIESVAIIGIMAYHVASSLCSILCYKGLQNMFV</sequence>
<name>A0ACC0HW96_9ERIC</name>
<reference evidence="1 2" key="1">
    <citation type="journal article" date="2022" name="Plant J.">
        <title>Chromosome-level genome of Camellia lanceoleosa provides a valuable resource for understanding genome evolution and self-incompatibility.</title>
        <authorList>
            <person name="Gong W."/>
            <person name="Xiao S."/>
            <person name="Wang L."/>
            <person name="Liao Z."/>
            <person name="Chang Y."/>
            <person name="Mo W."/>
            <person name="Hu G."/>
            <person name="Li W."/>
            <person name="Zhao G."/>
            <person name="Zhu H."/>
            <person name="Hu X."/>
            <person name="Ji K."/>
            <person name="Xiang X."/>
            <person name="Song Q."/>
            <person name="Yuan D."/>
            <person name="Jin S."/>
            <person name="Zhang L."/>
        </authorList>
    </citation>
    <scope>NUCLEOTIDE SEQUENCE [LARGE SCALE GENOMIC DNA]</scope>
    <source>
        <strain evidence="1">SQ_2022a</strain>
    </source>
</reference>
<organism evidence="1 2">
    <name type="scientific">Camellia lanceoleosa</name>
    <dbReference type="NCBI Taxonomy" id="1840588"/>
    <lineage>
        <taxon>Eukaryota</taxon>
        <taxon>Viridiplantae</taxon>
        <taxon>Streptophyta</taxon>
        <taxon>Embryophyta</taxon>
        <taxon>Tracheophyta</taxon>
        <taxon>Spermatophyta</taxon>
        <taxon>Magnoliopsida</taxon>
        <taxon>eudicotyledons</taxon>
        <taxon>Gunneridae</taxon>
        <taxon>Pentapetalae</taxon>
        <taxon>asterids</taxon>
        <taxon>Ericales</taxon>
        <taxon>Theaceae</taxon>
        <taxon>Camellia</taxon>
    </lineage>
</organism>
<evidence type="ECO:0000313" key="2">
    <source>
        <dbReference type="Proteomes" id="UP001060215"/>
    </source>
</evidence>
<keyword evidence="2" id="KW-1185">Reference proteome</keyword>
<evidence type="ECO:0000313" key="1">
    <source>
        <dbReference type="EMBL" id="KAI8017748.1"/>
    </source>
</evidence>